<dbReference type="Proteomes" id="UP000192439">
    <property type="component" value="Chromosome"/>
</dbReference>
<proteinExistence type="predicted"/>
<dbReference type="AlphaFoldDB" id="A0AB33BTY0"/>
<organism evidence="1 2">
    <name type="scientific">Microcystis aeruginosa PCC 7806SL</name>
    <dbReference type="NCBI Taxonomy" id="1903187"/>
    <lineage>
        <taxon>Bacteria</taxon>
        <taxon>Bacillati</taxon>
        <taxon>Cyanobacteriota</taxon>
        <taxon>Cyanophyceae</taxon>
        <taxon>Oscillatoriophycideae</taxon>
        <taxon>Chroococcales</taxon>
        <taxon>Microcystaceae</taxon>
        <taxon>Microcystis</taxon>
    </lineage>
</organism>
<reference evidence="1 2" key="1">
    <citation type="journal article" date="2018" name="Harmful Algae">
        <title>The highly heterogeneous methylated genomes and diverse restriction-modification systems of bloom-forming Microcystis.</title>
        <authorList>
            <person name="Zhao L."/>
            <person name="Song Y."/>
            <person name="Li L."/>
            <person name="Gan N."/>
            <person name="Brand J.J."/>
            <person name="Song L."/>
        </authorList>
    </citation>
    <scope>NUCLEOTIDE SEQUENCE [LARGE SCALE GENOMIC DNA]</scope>
    <source>
        <strain evidence="1 2">PCC 7806SL</strain>
    </source>
</reference>
<sequence length="38" mass="4275">MGFLLQSGIIRILTSLGNLFHLIGGYRLNPYLARDLID</sequence>
<protein>
    <submittedName>
        <fullName evidence="1">Uncharacterized protein</fullName>
    </submittedName>
</protein>
<gene>
    <name evidence="1" type="ORF">BH695_4053</name>
</gene>
<accession>A0AB33BTY0</accession>
<keyword evidence="2" id="KW-1185">Reference proteome</keyword>
<evidence type="ECO:0000313" key="1">
    <source>
        <dbReference type="EMBL" id="ARI83332.1"/>
    </source>
</evidence>
<evidence type="ECO:0000313" key="2">
    <source>
        <dbReference type="Proteomes" id="UP000192439"/>
    </source>
</evidence>
<dbReference type="EMBL" id="CP020771">
    <property type="protein sequence ID" value="ARI83332.1"/>
    <property type="molecule type" value="Genomic_DNA"/>
</dbReference>
<name>A0AB33BTY0_MICA7</name>